<feature type="region of interest" description="Disordered" evidence="3">
    <location>
        <begin position="676"/>
        <end position="702"/>
    </location>
</feature>
<feature type="region of interest" description="Disordered" evidence="3">
    <location>
        <begin position="593"/>
        <end position="639"/>
    </location>
</feature>
<feature type="compositionally biased region" description="Basic and acidic residues" evidence="3">
    <location>
        <begin position="626"/>
        <end position="636"/>
    </location>
</feature>
<evidence type="ECO:0000256" key="1">
    <source>
        <dbReference type="ARBA" id="ARBA00022614"/>
    </source>
</evidence>
<evidence type="ECO:0000313" key="6">
    <source>
        <dbReference type="Proteomes" id="UP001152759"/>
    </source>
</evidence>
<keyword evidence="2" id="KW-0677">Repeat</keyword>
<dbReference type="SUPFAM" id="SSF52058">
    <property type="entry name" value="L domain-like"/>
    <property type="match status" value="1"/>
</dbReference>
<keyword evidence="4" id="KW-0732">Signal</keyword>
<evidence type="ECO:0000313" key="5">
    <source>
        <dbReference type="EMBL" id="CAH0388022.1"/>
    </source>
</evidence>
<organism evidence="5 6">
    <name type="scientific">Bemisia tabaci</name>
    <name type="common">Sweetpotato whitefly</name>
    <name type="synonym">Aleurodes tabaci</name>
    <dbReference type="NCBI Taxonomy" id="7038"/>
    <lineage>
        <taxon>Eukaryota</taxon>
        <taxon>Metazoa</taxon>
        <taxon>Ecdysozoa</taxon>
        <taxon>Arthropoda</taxon>
        <taxon>Hexapoda</taxon>
        <taxon>Insecta</taxon>
        <taxon>Pterygota</taxon>
        <taxon>Neoptera</taxon>
        <taxon>Paraneoptera</taxon>
        <taxon>Hemiptera</taxon>
        <taxon>Sternorrhyncha</taxon>
        <taxon>Aleyrodoidea</taxon>
        <taxon>Aleyrodidae</taxon>
        <taxon>Aleyrodinae</taxon>
        <taxon>Bemisia</taxon>
    </lineage>
</organism>
<accession>A0A9P0ABF8</accession>
<keyword evidence="1" id="KW-0433">Leucine-rich repeat</keyword>
<dbReference type="AlphaFoldDB" id="A0A9P0ABF8"/>
<feature type="signal peptide" evidence="4">
    <location>
        <begin position="1"/>
        <end position="19"/>
    </location>
</feature>
<name>A0A9P0ABF8_BEMTA</name>
<dbReference type="Gene3D" id="3.80.10.10">
    <property type="entry name" value="Ribonuclease Inhibitor"/>
    <property type="match status" value="5"/>
</dbReference>
<evidence type="ECO:0000256" key="3">
    <source>
        <dbReference type="SAM" id="MobiDB-lite"/>
    </source>
</evidence>
<feature type="chain" id="PRO_5040106022" evidence="4">
    <location>
        <begin position="20"/>
        <end position="713"/>
    </location>
</feature>
<evidence type="ECO:0000256" key="2">
    <source>
        <dbReference type="ARBA" id="ARBA00022737"/>
    </source>
</evidence>
<dbReference type="PROSITE" id="PS51450">
    <property type="entry name" value="LRR"/>
    <property type="match status" value="3"/>
</dbReference>
<dbReference type="InterPro" id="IPR003591">
    <property type="entry name" value="Leu-rich_rpt_typical-subtyp"/>
</dbReference>
<dbReference type="Pfam" id="PF13855">
    <property type="entry name" value="LRR_8"/>
    <property type="match status" value="4"/>
</dbReference>
<proteinExistence type="predicted"/>
<dbReference type="InterPro" id="IPR032675">
    <property type="entry name" value="LRR_dom_sf"/>
</dbReference>
<reference evidence="5" key="1">
    <citation type="submission" date="2021-12" db="EMBL/GenBank/DDBJ databases">
        <authorList>
            <person name="King R."/>
        </authorList>
    </citation>
    <scope>NUCLEOTIDE SEQUENCE</scope>
</reference>
<dbReference type="SMART" id="SM00365">
    <property type="entry name" value="LRR_SD22"/>
    <property type="match status" value="6"/>
</dbReference>
<dbReference type="Proteomes" id="UP001152759">
    <property type="component" value="Chromosome 4"/>
</dbReference>
<dbReference type="InterPro" id="IPR001611">
    <property type="entry name" value="Leu-rich_rpt"/>
</dbReference>
<feature type="compositionally biased region" description="Polar residues" evidence="3">
    <location>
        <begin position="689"/>
        <end position="702"/>
    </location>
</feature>
<dbReference type="PANTHER" id="PTHR24366">
    <property type="entry name" value="IG(IMMUNOGLOBULIN) AND LRR(LEUCINE RICH REPEAT) DOMAINS"/>
    <property type="match status" value="1"/>
</dbReference>
<gene>
    <name evidence="5" type="ORF">BEMITA_LOCUS6973</name>
</gene>
<sequence length="713" mass="79608">MDASVRSLIVALIVVGICGERTPSSGDARTPSSICFAAGHGRFCAHLRAAGNLSAAPSIDFVPNLVLQVPSASALNLSHNAIANLRFRTSTIQLIVDYARNLTFDDPAQFKTATSLSGLQSLILSHNRIRSIRGIFTPLENLRHLDLSYNLIVDIDEAFAESSRLLTLALNNNQIESLRRETFEHLRNLQTLDLSGNRFTRLNLDIFEYLSDLLVLRLNDNFRSSEENFILSAGQRFERLEMAATMLTRIPIALTRSIRELDLSDNELVSLQCGEMDSYPLLRNLTLKGNKLTTVEEDSLGRLEYLLELNLHSNHLRQIPLSLPPGLRYLDLGANRIESVNSTDLQGLANLRVLILNRNKIEYIEETAFNAISSLDHLDLSNNPIVVLTNRHFVGLRVVNLQLSGLDRLSCAGIVNCDKTFPFTELDHVEKIDLESSPVLAHQLALDQSAQQALSRLRYLSLANTNLTTLNSMLAKNLRRLDTLNLSQNPLNCSGLSWLKEWLLSLKPNFTDESSGEANRRDESVTISIQLTQENVPDRQKNESVQVQIPVCFSPEQERGKYLTDLEFETTSGKKADRANVPKLEGTKIKERYEEKSTEQIHPPTKTNKLTEDTKTSRKSKNLTSMKERTEAKKSTVQEIQTSAPEQLVLLKTEGLSHEGSDIGDVVSNSVSTVEKSDEVYYQSDEPDVNTTQSKSGASQQYLRASACCTAKM</sequence>
<evidence type="ECO:0000256" key="4">
    <source>
        <dbReference type="SAM" id="SignalP"/>
    </source>
</evidence>
<dbReference type="SMART" id="SM00369">
    <property type="entry name" value="LRR_TYP"/>
    <property type="match status" value="10"/>
</dbReference>
<keyword evidence="6" id="KW-1185">Reference proteome</keyword>
<dbReference type="EMBL" id="OU963865">
    <property type="protein sequence ID" value="CAH0388022.1"/>
    <property type="molecule type" value="Genomic_DNA"/>
</dbReference>
<protein>
    <submittedName>
        <fullName evidence="5">Uncharacterized protein</fullName>
    </submittedName>
</protein>